<feature type="region of interest" description="Disordered" evidence="4">
    <location>
        <begin position="1434"/>
        <end position="1456"/>
    </location>
</feature>
<reference evidence="6 7" key="1">
    <citation type="journal article" date="2013" name="Nature">
        <title>The genomes of four tapeworm species reveal adaptations to parasitism.</title>
        <authorList>
            <person name="Tsai I.J."/>
            <person name="Zarowiecki M."/>
            <person name="Holroyd N."/>
            <person name="Garciarrubio A."/>
            <person name="Sanchez-Flores A."/>
            <person name="Brooks K.L."/>
            <person name="Tracey A."/>
            <person name="Bobes R.J."/>
            <person name="Fragoso G."/>
            <person name="Sciutto E."/>
            <person name="Aslett M."/>
            <person name="Beasley H."/>
            <person name="Bennett H.M."/>
            <person name="Cai J."/>
            <person name="Camicia F."/>
            <person name="Clark R."/>
            <person name="Cucher M."/>
            <person name="De Silva N."/>
            <person name="Day T.A."/>
            <person name="Deplazes P."/>
            <person name="Estrada K."/>
            <person name="Fernandez C."/>
            <person name="Holland P.W."/>
            <person name="Hou J."/>
            <person name="Hu S."/>
            <person name="Huckvale T."/>
            <person name="Hung S.S."/>
            <person name="Kamenetzky L."/>
            <person name="Keane J.A."/>
            <person name="Kiss F."/>
            <person name="Koziol U."/>
            <person name="Lambert O."/>
            <person name="Liu K."/>
            <person name="Luo X."/>
            <person name="Luo Y."/>
            <person name="Macchiaroli N."/>
            <person name="Nichol S."/>
            <person name="Paps J."/>
            <person name="Parkinson J."/>
            <person name="Pouchkina-Stantcheva N."/>
            <person name="Riddiford N."/>
            <person name="Rosenzvit M."/>
            <person name="Salinas G."/>
            <person name="Wasmuth J.D."/>
            <person name="Zamanian M."/>
            <person name="Zheng Y."/>
            <person name="Cai X."/>
            <person name="Soberon X."/>
            <person name="Olson P.D."/>
            <person name="Laclette J.P."/>
            <person name="Brehm K."/>
            <person name="Berriman M."/>
            <person name="Garciarrubio A."/>
            <person name="Bobes R.J."/>
            <person name="Fragoso G."/>
            <person name="Sanchez-Flores A."/>
            <person name="Estrada K."/>
            <person name="Cevallos M.A."/>
            <person name="Morett E."/>
            <person name="Gonzalez V."/>
            <person name="Portillo T."/>
            <person name="Ochoa-Leyva A."/>
            <person name="Jose M.V."/>
            <person name="Sciutto E."/>
            <person name="Landa A."/>
            <person name="Jimenez L."/>
            <person name="Valdes V."/>
            <person name="Carrero J.C."/>
            <person name="Larralde C."/>
            <person name="Morales-Montor J."/>
            <person name="Limon-Lason J."/>
            <person name="Soberon X."/>
            <person name="Laclette J.P."/>
        </authorList>
    </citation>
    <scope>NUCLEOTIDE SEQUENCE [LARGE SCALE GENOMIC DNA]</scope>
</reference>
<feature type="region of interest" description="Disordered" evidence="4">
    <location>
        <begin position="3433"/>
        <end position="3456"/>
    </location>
</feature>
<dbReference type="WBParaSite" id="EgrG_000695600">
    <property type="protein sequence ID" value="EgrG_000695600"/>
    <property type="gene ID" value="EgrG_000695600"/>
</dbReference>
<evidence type="ECO:0000256" key="1">
    <source>
        <dbReference type="ARBA" id="ARBA00022670"/>
    </source>
</evidence>
<dbReference type="Pfam" id="PF00443">
    <property type="entry name" value="UCH"/>
    <property type="match status" value="1"/>
</dbReference>
<dbReference type="PANTHER" id="PTHR24006:SF943">
    <property type="entry name" value="UBIQUITIN CARBOXYL-TERMINAL HYDROLASE PUF"/>
    <property type="match status" value="1"/>
</dbReference>
<dbReference type="InterPro" id="IPR056850">
    <property type="entry name" value="ARM_UBP34_24_USP9X_Y"/>
</dbReference>
<dbReference type="PANTHER" id="PTHR24006">
    <property type="entry name" value="UBIQUITIN CARBOXYL-TERMINAL HYDROLASE"/>
    <property type="match status" value="1"/>
</dbReference>
<dbReference type="InterPro" id="IPR001394">
    <property type="entry name" value="Peptidase_C19_UCH"/>
</dbReference>
<feature type="region of interest" description="Disordered" evidence="4">
    <location>
        <begin position="3564"/>
        <end position="3597"/>
    </location>
</feature>
<dbReference type="Gene3D" id="3.90.70.10">
    <property type="entry name" value="Cysteine proteinases"/>
    <property type="match status" value="1"/>
</dbReference>
<feature type="domain" description="USP" evidence="5">
    <location>
        <begin position="2255"/>
        <end position="2702"/>
    </location>
</feature>
<dbReference type="EMBL" id="LK028588">
    <property type="protein sequence ID" value="CDS22949.1"/>
    <property type="molecule type" value="Genomic_DNA"/>
</dbReference>
<feature type="compositionally biased region" description="Polar residues" evidence="4">
    <location>
        <begin position="3564"/>
        <end position="3577"/>
    </location>
</feature>
<keyword evidence="1" id="KW-0645">Protease</keyword>
<evidence type="ECO:0000313" key="8">
    <source>
        <dbReference type="WBParaSite" id="EgrG_000695600"/>
    </source>
</evidence>
<dbReference type="InterPro" id="IPR050164">
    <property type="entry name" value="Peptidase_C19"/>
</dbReference>
<dbReference type="PROSITE" id="PS00972">
    <property type="entry name" value="USP_1"/>
    <property type="match status" value="1"/>
</dbReference>
<dbReference type="GO" id="GO:0004843">
    <property type="term" value="F:cysteine-type deubiquitinase activity"/>
    <property type="evidence" value="ECO:0007669"/>
    <property type="project" value="InterPro"/>
</dbReference>
<feature type="region of interest" description="Disordered" evidence="4">
    <location>
        <begin position="1518"/>
        <end position="1541"/>
    </location>
</feature>
<organism evidence="6">
    <name type="scientific">Echinococcus granulosus</name>
    <name type="common">Hydatid tapeworm</name>
    <dbReference type="NCBI Taxonomy" id="6210"/>
    <lineage>
        <taxon>Eukaryota</taxon>
        <taxon>Metazoa</taxon>
        <taxon>Spiralia</taxon>
        <taxon>Lophotrochozoa</taxon>
        <taxon>Platyhelminthes</taxon>
        <taxon>Cestoda</taxon>
        <taxon>Eucestoda</taxon>
        <taxon>Cyclophyllidea</taxon>
        <taxon>Taeniidae</taxon>
        <taxon>Echinococcus</taxon>
        <taxon>Echinococcus granulosus group</taxon>
    </lineage>
</organism>
<dbReference type="GO" id="GO:0005829">
    <property type="term" value="C:cytosol"/>
    <property type="evidence" value="ECO:0007669"/>
    <property type="project" value="TreeGrafter"/>
</dbReference>
<feature type="compositionally biased region" description="Polar residues" evidence="4">
    <location>
        <begin position="2067"/>
        <end position="2093"/>
    </location>
</feature>
<protein>
    <submittedName>
        <fullName evidence="6 8">Ubiquitin carboxyl terminal hydrolase 24</fullName>
    </submittedName>
</protein>
<feature type="compositionally biased region" description="Basic and acidic residues" evidence="4">
    <location>
        <begin position="3616"/>
        <end position="3632"/>
    </location>
</feature>
<keyword evidence="2" id="KW-0833">Ubl conjugation pathway</keyword>
<dbReference type="GO" id="GO:0016579">
    <property type="term" value="P:protein deubiquitination"/>
    <property type="evidence" value="ECO:0007669"/>
    <property type="project" value="InterPro"/>
</dbReference>
<reference evidence="6" key="2">
    <citation type="submission" date="2014-06" db="EMBL/GenBank/DDBJ databases">
        <authorList>
            <person name="Aslett M."/>
        </authorList>
    </citation>
    <scope>NUCLEOTIDE SEQUENCE</scope>
</reference>
<feature type="region of interest" description="Disordered" evidence="4">
    <location>
        <begin position="2715"/>
        <end position="2735"/>
    </location>
</feature>
<dbReference type="InterPro" id="IPR018200">
    <property type="entry name" value="USP_CS"/>
</dbReference>
<dbReference type="Proteomes" id="UP000492820">
    <property type="component" value="Unassembled WGS sequence"/>
</dbReference>
<evidence type="ECO:0000259" key="5">
    <source>
        <dbReference type="PROSITE" id="PS50235"/>
    </source>
</evidence>
<feature type="region of interest" description="Disordered" evidence="4">
    <location>
        <begin position="3613"/>
        <end position="3642"/>
    </location>
</feature>
<evidence type="ECO:0000313" key="7">
    <source>
        <dbReference type="Proteomes" id="UP000492820"/>
    </source>
</evidence>
<feature type="compositionally biased region" description="Polar residues" evidence="4">
    <location>
        <begin position="3317"/>
        <end position="3329"/>
    </location>
</feature>
<dbReference type="GO" id="GO:0005634">
    <property type="term" value="C:nucleus"/>
    <property type="evidence" value="ECO:0007669"/>
    <property type="project" value="TreeGrafter"/>
</dbReference>
<reference evidence="8" key="3">
    <citation type="submission" date="2020-10" db="UniProtKB">
        <authorList>
            <consortium name="WormBaseParasite"/>
        </authorList>
    </citation>
    <scope>IDENTIFICATION</scope>
</reference>
<dbReference type="OrthoDB" id="289038at2759"/>
<accession>A0A068WWU8</accession>
<dbReference type="PROSITE" id="PS50235">
    <property type="entry name" value="USP_3"/>
    <property type="match status" value="1"/>
</dbReference>
<feature type="region of interest" description="Disordered" evidence="4">
    <location>
        <begin position="2510"/>
        <end position="2543"/>
    </location>
</feature>
<feature type="region of interest" description="Disordered" evidence="4">
    <location>
        <begin position="1485"/>
        <end position="1506"/>
    </location>
</feature>
<dbReference type="InterPro" id="IPR028889">
    <property type="entry name" value="USP"/>
</dbReference>
<proteinExistence type="predicted"/>
<feature type="region of interest" description="Disordered" evidence="4">
    <location>
        <begin position="3281"/>
        <end position="3331"/>
    </location>
</feature>
<sequence length="3642" mass="400728">MTKYLNECLSKFLTSGAVLQWDAETLEGVHNMLELVIQLAIECLIVGKSFVSHGQQSSQKSDYQNLMVLAFSYLEATFNPECSYHQRCRDRTTNTGTYVDQFNNWGPTKDSGGERRVFAETLPAPKNFYLVNLLNCFGAHGGFDLILWYGTRQHLPLKMMQSVLGPLANVAEYLTLEAMCRYSSWLMIRTLWLIHNLTSEDFNPQKSRVFDLITSLRVLCYRSAALSNSTDSSNEVNIAVSFTLAEFSHPRQPDWDALMKQCPSLPPTTSVFSVAHVDERHLAILLSSLCPPAGVSSSFKVRILATRHLIDQLSAVQQVRSSSAASKSGLAASGASPVVTSTSILAAENQAFLRRRRLHRLIRYDVLMTWIGEKAVVRSIMTNLDNVTYVATLCDLFRCLGDHITMEDISALWKCQETQSNEGINNILKLLSEVGANGFNQAQFEHVLQLVRDSWSALDLQACIQFSRSSGSNKMSMKHRYRHKLSITTTTTSVRQPTTEPSTIRNARARLLNFVATTAITSREVWVSDLCLQLLWQLSHGLHPKSPEHAKSNSVAGEEKGKATFGRFERLVSALSSSSGSGNGGASHNSVDEGVSIHHPCLPNPEHTEAAIAQLLIVLRECRLPANEQRHRLNTWLSVAAEELKRTILDLICKPLPGRSKKDTLRELNKTYSLIDTVCNSLHRLQKQAATSKHLVVSSSPAKSTDHERDKSIRHSDLIKRHLDVLHYLLSTADLHLSGDRTQDIWDTLVNDYGVVLFSVEETLLWFASALDLLETDAQNNLFTKNILKLPPSIIQTFKGFQCFESIFVKVNLNEGRLKMNQDGWTVERMDLIGVDFLWDLYTSLPTTPNATDHGASNVSSLLAGGKILPPADGKGDLGNSSEEPLEVQIFNCRQAIHKARKLLLLISWSQLSSKLKKDPESCHKRFFDYCRKRIEINLSASTSSWSHSSRAQTESRQVAVERTLQPNLRSLLADTGQFLASLLVGPKAAASARSRLNKSSRLALYRLLYIVFSYIENAEDELIGAHEPPSCWKPHYMSFRGWELRIPLRVLNPSGQLLISSTLPLTARCHTTSFSLCLSDATVDYLRNPILVVHSNATLASVRKLVALIIPVCLYALANTTTQFAFGSEILSLDSIKPPGVSGLHELTNRNRQAPLSDPKSETPLGHKLDREAIGELGFQTGRTLVIRLRSHSELQGLGSDINGASSFSIADGTHSSILRRSSGLSIKSSGSGKLHLPALPNVASSVSTSSFLPKVASFLHSEKLIPPMTSATANAGDLGCLQSPFTLPSLMLASSRSVYESVFELAENDLVENGTTQSKPNLLHMIRLLLYCLPTYHPPNRLHVSERSGKGASKSVSNAFAASMVCTPENLVKAPQFRLLYLLQFLSGQLVAPESSAWWECAWDPSSAIVSAKVTEPQRVILPLEALPAHRLTPSETEEATSPRNTRAVTPSTTSAAVAAPASVTLISSETCLHIPLTRSLTDASVPTSCPPSPEMIKGPKKRRIGSHCKTTKWIIGGGNGGGKAKDRNSESSVSLSKTHEKSDWLEPLVIVLRKQLIEGTVKPAEPGGNLMAGMFVRIVAPNEATGPASTAADASRSDAWISREIKHCALQILATLLNPSSFSSTDDCGCNSRTSSFSSSCSSLPALMQLDFAPKLLSVLMDTALASATQTSDQQAENFAVSGGNSGGGGEDVREAVNAGRKQRRCGLLPVVESHAGVANALDPLTSSTSFALTCQDVEIAVQSTRLLCQCVFTYSSQLMSAFLEMPDLKSSLIRLLLYSPSLRQFHLFIHLRWFLIDLLIRSETCHQLKQLLYHSAGQHHQSISSLLGVEPCCHLLAWETSHSSQAPPYSFEAISLQRVSTSPYIDLLLDLFFKTLRDTTKGTSKALLPPFWITNQLNTLTDTEERQAMMHCAEFFRLRGRVFAMVEKSCLEHYAGQDHAAIFESEIQWFRSFAQAHSRASSWGDVLLPILDCSLINGHLCFLRTACIQMVAMAIAQAASVSHTGSAGCVAPSGRFPQLSTSASWEGEGRGGSRYGSGCQGLSPPPFLLDGSKKGKDNPVPDSENTSVAKSHQNALHSTTCHSSPSNSIDPKLTASVASCIRLMGNLVPTLLTDYMFPVASTMSEEYRSLPSGDAEVHRIYGNTLLQPPPKRLIGNARQEAFMLILFLVRMDFQSLERAVNILVRLHHQRLPEEQLHTNHSPNSSMSLPTLSNLGGSGGLTFEAEANVGATTSIMWDYHPSLLGRAACNFAGLRNGGATCYMNAVLQQLFMQPGVAEAILDVPTSKLDENSLLYQTQELFLNLLFSQLQFYDPVGFWKAFRLWNTDTPIDPHEQQDAFDFFQSLIDQLDEAMKGLSCAFLCTCSYDREQSFSAINLTVCTGDLLEAMRQYTREEVMEDDNAYFCERCQMKQRTLKRLTFSSLPPVLCLQLKRFGFDWERQVAVKSNQVFSFPRRLDMTPFMGDNAIQMPSGVSIHSNASVDLGGKRNSLDVQPDASKRGFHLYDPEEEYEDEEERHTALTPPTERGPTRLGNGEPNGHAPHLRFHSHSESFEIALPSYVYELSGIVIHSGQAHAGHYYSFIRDRGRMEQAHIIERKRSQSVSGAAGLSGFINSQNPPHNFPRCDTLTQGTEDCSAHADANLPERWLKFNDTHIEEVEMTDEFLRQECFGGTYLAEVPGRPPEKRTRNYSAYLLFYQRVTSNTGVSVQLVETTRSRRTSESSGKLRPGGTLNIRRNRHSSLSVEKMHLFSTFDEGRLHKPRSSMDEAHSLVSRGSRRSIQFSRPPFTGSSASTASAARQHRLSLALTSSLLRVSPLANTHPSSTCLAGLNASSGGSGVGIGLRQGSWNGNGTAREALAGDSATALEQPTSNDTAASSPADEMLLRIRRRNLAFLRDQSIFSPDYANFVYNLAQGVLVDTTALQLEPGRAIMGCQLVANFLFTTYLPLHASVKVSISPDLCKRLLGLCAPPPRNGREALPHHTSASEQASLQEAGAKLDTHWMEMLLSLMTANAQAISWSLGFLVRSPTRPMLNYMLACPKPLLRHQTARLVGVVLNTFYASKDASILDASLNNLVDYLLDLLPLEVPQYAQHCAPYFGLLLGYVETCPRASVHLSNRSGTRRLLSFLVREDADREETLSIDTGALSPPPSMPTQNVCIVVPSIVTPQKDAGFPTWASPLRNWTASQSKELGNYYLLLAHMLLQSNFDQFRNHPLSPTVPHPSRLSLFPRPETARWLGFSSLSISSDALSQASAHDLPPRLRYVGMFLLVEAVIRTYVENPHTPPPPQRQHEQQHQSHLQQQSSVTGSVGGGKADTNQTPTHRNSSAGAAEELSLRDAMVDVLIHLTQSWWIPSAAFISMLLSLIVTRPLVEIRHYFDLTKQLLRVKDELQSLRVLAVLCGLQGPAWCLRPNFHSSRTESETIFGDIATETTDGCEGVDGSNAEQESSRYPSPPDFTHPGLLILLTSGSGNESGSGLDSRRTYQCMKFLVELATENSAVIEGLSRFPQLWGPAVEWLQSLLEASDAAATAATASFSRTAPLVRHTDLLDTTSPTAAGRFCSGTFSGATTSGQTSKPIKKSSSHEDDSWALKRTSSAQSTLTEAARMLATMPGYDIRRLQTHREVDQDSPEHASPSAHPAT</sequence>
<evidence type="ECO:0000256" key="3">
    <source>
        <dbReference type="ARBA" id="ARBA00022801"/>
    </source>
</evidence>
<feature type="region of interest" description="Disordered" evidence="4">
    <location>
        <begin position="2052"/>
        <end position="2093"/>
    </location>
</feature>
<dbReference type="Pfam" id="PF25010">
    <property type="entry name" value="ARM_UBP24_USP9X-Y"/>
    <property type="match status" value="2"/>
</dbReference>
<evidence type="ECO:0000256" key="2">
    <source>
        <dbReference type="ARBA" id="ARBA00022786"/>
    </source>
</evidence>
<keyword evidence="3 6" id="KW-0378">Hydrolase</keyword>
<dbReference type="PROSITE" id="PS00973">
    <property type="entry name" value="USP_2"/>
    <property type="match status" value="1"/>
</dbReference>
<dbReference type="InterPro" id="IPR038765">
    <property type="entry name" value="Papain-like_cys_pep_sf"/>
</dbReference>
<feature type="region of interest" description="Disordered" evidence="4">
    <location>
        <begin position="2764"/>
        <end position="2797"/>
    </location>
</feature>
<evidence type="ECO:0000256" key="4">
    <source>
        <dbReference type="SAM" id="MobiDB-lite"/>
    </source>
</evidence>
<feature type="compositionally biased region" description="Low complexity" evidence="4">
    <location>
        <begin position="3298"/>
        <end position="3309"/>
    </location>
</feature>
<gene>
    <name evidence="6" type="ORF">EgrG_000695600</name>
</gene>
<name>A0A068WWU8_ECHGR</name>
<evidence type="ECO:0000313" key="6">
    <source>
        <dbReference type="EMBL" id="CDS22949.1"/>
    </source>
</evidence>
<dbReference type="GO" id="GO:0006508">
    <property type="term" value="P:proteolysis"/>
    <property type="evidence" value="ECO:0007669"/>
    <property type="project" value="UniProtKB-KW"/>
</dbReference>
<dbReference type="SUPFAM" id="SSF54001">
    <property type="entry name" value="Cysteine proteinases"/>
    <property type="match status" value="1"/>
</dbReference>